<dbReference type="PANTHER" id="PTHR12083:SF9">
    <property type="entry name" value="BIFUNCTIONAL POLYNUCLEOTIDE PHOSPHATASE_KINASE"/>
    <property type="match status" value="1"/>
</dbReference>
<dbReference type="AlphaFoldDB" id="A0A2D4FF98"/>
<dbReference type="Gene3D" id="3.40.50.1000">
    <property type="entry name" value="HAD superfamily/HAD-like"/>
    <property type="match status" value="1"/>
</dbReference>
<accession>A0A2D4FF98</accession>
<dbReference type="PANTHER" id="PTHR12083">
    <property type="entry name" value="BIFUNCTIONAL POLYNUCLEOTIDE PHOSPHATASE/KINASE"/>
    <property type="match status" value="1"/>
</dbReference>
<sequence length="169" mass="19071">MDVFISFFCCTDAAGRPANWAPGQKKKDFSCSDRLFALNAGLLFHTPEEYFLGWKQALFALPDFDPRAVDPKAQLYDPPNASLTSSSSELVVAVGFPAAGKSTFLKKHLVSDGYTYINQVSNERLKLFSPYFIASFFPLYPSFLPFRTPLVHGRNVWHCVKHHCKQEKV</sequence>
<dbReference type="Gene3D" id="3.40.50.300">
    <property type="entry name" value="P-loop containing nucleotide triphosphate hydrolases"/>
    <property type="match status" value="1"/>
</dbReference>
<dbReference type="Pfam" id="PF08645">
    <property type="entry name" value="PNK3P"/>
    <property type="match status" value="1"/>
</dbReference>
<dbReference type="InterPro" id="IPR023214">
    <property type="entry name" value="HAD_sf"/>
</dbReference>
<dbReference type="EMBL" id="IACJ01062651">
    <property type="protein sequence ID" value="LAA46167.1"/>
    <property type="molecule type" value="Transcribed_RNA"/>
</dbReference>
<organism evidence="1">
    <name type="scientific">Micrurus corallinus</name>
    <name type="common">Brazilian coral snake</name>
    <dbReference type="NCBI Taxonomy" id="54390"/>
    <lineage>
        <taxon>Eukaryota</taxon>
        <taxon>Metazoa</taxon>
        <taxon>Chordata</taxon>
        <taxon>Craniata</taxon>
        <taxon>Vertebrata</taxon>
        <taxon>Euteleostomi</taxon>
        <taxon>Lepidosauria</taxon>
        <taxon>Squamata</taxon>
        <taxon>Bifurcata</taxon>
        <taxon>Unidentata</taxon>
        <taxon>Episquamata</taxon>
        <taxon>Toxicofera</taxon>
        <taxon>Serpentes</taxon>
        <taxon>Colubroidea</taxon>
        <taxon>Elapidae</taxon>
        <taxon>Elapinae</taxon>
        <taxon>Micrurus</taxon>
    </lineage>
</organism>
<dbReference type="GO" id="GO:0005634">
    <property type="term" value="C:nucleus"/>
    <property type="evidence" value="ECO:0007669"/>
    <property type="project" value="TreeGrafter"/>
</dbReference>
<reference evidence="1" key="2">
    <citation type="submission" date="2017-11" db="EMBL/GenBank/DDBJ databases">
        <title>Coralsnake Venomics: Analyses of Venom Gland Transcriptomes and Proteomes of Six Brazilian Taxa.</title>
        <authorList>
            <person name="Aird S.D."/>
            <person name="Jorge da Silva N."/>
            <person name="Qiu L."/>
            <person name="Villar-Briones A."/>
            <person name="Aparecida-Saddi V."/>
            <person name="Campos-Telles M.P."/>
            <person name="Grau M."/>
            <person name="Mikheyev A.S."/>
        </authorList>
    </citation>
    <scope>NUCLEOTIDE SEQUENCE</scope>
    <source>
        <tissue evidence="1">Venom_gland</tissue>
    </source>
</reference>
<dbReference type="SUPFAM" id="SSF56784">
    <property type="entry name" value="HAD-like"/>
    <property type="match status" value="1"/>
</dbReference>
<dbReference type="GO" id="GO:0006281">
    <property type="term" value="P:DNA repair"/>
    <property type="evidence" value="ECO:0007669"/>
    <property type="project" value="TreeGrafter"/>
</dbReference>
<dbReference type="InterPro" id="IPR027417">
    <property type="entry name" value="P-loop_NTPase"/>
</dbReference>
<evidence type="ECO:0000313" key="1">
    <source>
        <dbReference type="EMBL" id="LAA46167.1"/>
    </source>
</evidence>
<protein>
    <submittedName>
        <fullName evidence="1">Uncharacterized protein</fullName>
    </submittedName>
</protein>
<dbReference type="GO" id="GO:0046403">
    <property type="term" value="F:polynucleotide 3'-phosphatase activity"/>
    <property type="evidence" value="ECO:0007669"/>
    <property type="project" value="TreeGrafter"/>
</dbReference>
<dbReference type="InterPro" id="IPR036412">
    <property type="entry name" value="HAD-like_sf"/>
</dbReference>
<dbReference type="GO" id="GO:0003690">
    <property type="term" value="F:double-stranded DNA binding"/>
    <property type="evidence" value="ECO:0007669"/>
    <property type="project" value="TreeGrafter"/>
</dbReference>
<dbReference type="InterPro" id="IPR013954">
    <property type="entry name" value="PNK3P"/>
</dbReference>
<dbReference type="GO" id="GO:0046404">
    <property type="term" value="F:ATP-dependent polydeoxyribonucleotide 5'-hydroxyl-kinase activity"/>
    <property type="evidence" value="ECO:0007669"/>
    <property type="project" value="TreeGrafter"/>
</dbReference>
<name>A0A2D4FF98_MICCO</name>
<proteinExistence type="predicted"/>
<reference evidence="1" key="1">
    <citation type="submission" date="2017-07" db="EMBL/GenBank/DDBJ databases">
        <authorList>
            <person name="Mikheyev A."/>
            <person name="Grau M."/>
        </authorList>
    </citation>
    <scope>NUCLEOTIDE SEQUENCE</scope>
    <source>
        <tissue evidence="1">Venom_gland</tissue>
    </source>
</reference>